<organism evidence="2 3">
    <name type="scientific">Kineosporia mesophila</name>
    <dbReference type="NCBI Taxonomy" id="566012"/>
    <lineage>
        <taxon>Bacteria</taxon>
        <taxon>Bacillati</taxon>
        <taxon>Actinomycetota</taxon>
        <taxon>Actinomycetes</taxon>
        <taxon>Kineosporiales</taxon>
        <taxon>Kineosporiaceae</taxon>
        <taxon>Kineosporia</taxon>
    </lineage>
</organism>
<keyword evidence="1" id="KW-0175">Coiled coil</keyword>
<protein>
    <submittedName>
        <fullName evidence="2">Uncharacterized protein</fullName>
    </submittedName>
</protein>
<dbReference type="SUPFAM" id="SSF82607">
    <property type="entry name" value="YbaB-like"/>
    <property type="match status" value="1"/>
</dbReference>
<evidence type="ECO:0000313" key="3">
    <source>
        <dbReference type="Proteomes" id="UP001501074"/>
    </source>
</evidence>
<gene>
    <name evidence="2" type="ORF">GCM10022223_45130</name>
</gene>
<dbReference type="Proteomes" id="UP001501074">
    <property type="component" value="Unassembled WGS sequence"/>
</dbReference>
<accession>A0ABP7A1M2</accession>
<dbReference type="InterPro" id="IPR004401">
    <property type="entry name" value="YbaB/EbfC"/>
</dbReference>
<keyword evidence="3" id="KW-1185">Reference proteome</keyword>
<dbReference type="Pfam" id="PF02575">
    <property type="entry name" value="YbaB_DNA_bd"/>
    <property type="match status" value="1"/>
</dbReference>
<dbReference type="EMBL" id="BAAAZO010000009">
    <property type="protein sequence ID" value="GAA3623120.1"/>
    <property type="molecule type" value="Genomic_DNA"/>
</dbReference>
<evidence type="ECO:0000256" key="1">
    <source>
        <dbReference type="SAM" id="Coils"/>
    </source>
</evidence>
<name>A0ABP7A1M2_9ACTN</name>
<dbReference type="InterPro" id="IPR036894">
    <property type="entry name" value="YbaB-like_sf"/>
</dbReference>
<dbReference type="Gene3D" id="3.30.1310.10">
    <property type="entry name" value="Nucleoid-associated protein YbaB-like domain"/>
    <property type="match status" value="1"/>
</dbReference>
<sequence length="141" mass="15164">MSSPFNEQIEQVMAQFTEQRAKLQQTQQDLQKVTVTAEPKDHLLTVTMGIDGEVKGIKFHRNDYGSMAPAELASILVETFNKARDKAAAKAQAAFSEMSGFGSELRDSLAGGSDLDEIFGLLNADPTAAAKTAGKKEGDRG</sequence>
<evidence type="ECO:0000313" key="2">
    <source>
        <dbReference type="EMBL" id="GAA3623120.1"/>
    </source>
</evidence>
<comment type="caution">
    <text evidence="2">The sequence shown here is derived from an EMBL/GenBank/DDBJ whole genome shotgun (WGS) entry which is preliminary data.</text>
</comment>
<feature type="coiled-coil region" evidence="1">
    <location>
        <begin position="6"/>
        <end position="33"/>
    </location>
</feature>
<reference evidence="3" key="1">
    <citation type="journal article" date="2019" name="Int. J. Syst. Evol. Microbiol.">
        <title>The Global Catalogue of Microorganisms (GCM) 10K type strain sequencing project: providing services to taxonomists for standard genome sequencing and annotation.</title>
        <authorList>
            <consortium name="The Broad Institute Genomics Platform"/>
            <consortium name="The Broad Institute Genome Sequencing Center for Infectious Disease"/>
            <person name="Wu L."/>
            <person name="Ma J."/>
        </authorList>
    </citation>
    <scope>NUCLEOTIDE SEQUENCE [LARGE SCALE GENOMIC DNA]</scope>
    <source>
        <strain evidence="3">JCM 16902</strain>
    </source>
</reference>
<dbReference type="RefSeq" id="WP_231481296.1">
    <property type="nucleotide sequence ID" value="NZ_BAAAZO010000009.1"/>
</dbReference>
<proteinExistence type="predicted"/>